<evidence type="ECO:0000256" key="2">
    <source>
        <dbReference type="ARBA" id="ARBA00008829"/>
    </source>
</evidence>
<dbReference type="InterPro" id="IPR011778">
    <property type="entry name" value="Hydantoinase/dihydroPyrase"/>
</dbReference>
<dbReference type="Gene3D" id="3.20.20.140">
    <property type="entry name" value="Metal-dependent hydrolases"/>
    <property type="match status" value="2"/>
</dbReference>
<feature type="non-terminal residue" evidence="5">
    <location>
        <position position="564"/>
    </location>
</feature>
<dbReference type="STRING" id="30419.A0A091WZH0"/>
<dbReference type="AlphaFoldDB" id="A0A091WZH0"/>
<dbReference type="Pfam" id="PF01979">
    <property type="entry name" value="Amidohydro_1"/>
    <property type="match status" value="2"/>
</dbReference>
<keyword evidence="6" id="KW-1185">Reference proteome</keyword>
<dbReference type="SUPFAM" id="SSF51338">
    <property type="entry name" value="Composite domain of metallo-dependent hydrolases"/>
    <property type="match status" value="2"/>
</dbReference>
<proteinExistence type="inferred from homology"/>
<dbReference type="GO" id="GO:0016812">
    <property type="term" value="F:hydrolase activity, acting on carbon-nitrogen (but not peptide) bonds, in cyclic amides"/>
    <property type="evidence" value="ECO:0007669"/>
    <property type="project" value="TreeGrafter"/>
</dbReference>
<dbReference type="Proteomes" id="UP000053605">
    <property type="component" value="Unassembled WGS sequence"/>
</dbReference>
<dbReference type="FunFam" id="3.20.20.140:FF:000174">
    <property type="entry name" value="Dihydropyrimidinase-related protein 2"/>
    <property type="match status" value="1"/>
</dbReference>
<dbReference type="CDD" id="cd01314">
    <property type="entry name" value="D-HYD"/>
    <property type="match status" value="1"/>
</dbReference>
<comment type="similarity">
    <text evidence="2">Belongs to the metallo-dependent hydrolases superfamily. Hydantoinase/dihydropyrimidinase family.</text>
</comment>
<dbReference type="PANTHER" id="PTHR11647:SF55">
    <property type="entry name" value="DIHYDROPYRIMIDINASE-RELATED PROTEIN 4"/>
    <property type="match status" value="1"/>
</dbReference>
<name>A0A091WZH0_OPIHO</name>
<evidence type="ECO:0000256" key="1">
    <source>
        <dbReference type="ARBA" id="ARBA00004496"/>
    </source>
</evidence>
<dbReference type="EMBL" id="KK734348">
    <property type="protein sequence ID" value="KFR06741.1"/>
    <property type="molecule type" value="Genomic_DNA"/>
</dbReference>
<comment type="subcellular location">
    <subcellularLocation>
        <location evidence="1">Cytoplasm</location>
    </subcellularLocation>
</comment>
<organism evidence="5 6">
    <name type="scientific">Opisthocomus hoazin</name>
    <name type="common">Hoatzin</name>
    <name type="synonym">Phasianus hoazin</name>
    <dbReference type="NCBI Taxonomy" id="30419"/>
    <lineage>
        <taxon>Eukaryota</taxon>
        <taxon>Metazoa</taxon>
        <taxon>Chordata</taxon>
        <taxon>Craniata</taxon>
        <taxon>Vertebrata</taxon>
        <taxon>Euteleostomi</taxon>
        <taxon>Archelosauria</taxon>
        <taxon>Archosauria</taxon>
        <taxon>Dinosauria</taxon>
        <taxon>Saurischia</taxon>
        <taxon>Theropoda</taxon>
        <taxon>Coelurosauria</taxon>
        <taxon>Aves</taxon>
        <taxon>Neognathae</taxon>
        <taxon>Neoaves</taxon>
        <taxon>Opisthocomiformes</taxon>
        <taxon>Opisthocomidae</taxon>
        <taxon>Opisthocomus</taxon>
    </lineage>
</organism>
<feature type="non-terminal residue" evidence="5">
    <location>
        <position position="1"/>
    </location>
</feature>
<gene>
    <name evidence="5" type="ORF">N306_04773</name>
</gene>
<evidence type="ECO:0000256" key="3">
    <source>
        <dbReference type="ARBA" id="ARBA00022490"/>
    </source>
</evidence>
<accession>A0A091WZH0</accession>
<protein>
    <submittedName>
        <fullName evidence="5">Dihydropyrimidinase-related protein 4</fullName>
    </submittedName>
</protein>
<evidence type="ECO:0000313" key="6">
    <source>
        <dbReference type="Proteomes" id="UP000053605"/>
    </source>
</evidence>
<dbReference type="PhylomeDB" id="A0A091WZH0"/>
<dbReference type="InterPro" id="IPR011059">
    <property type="entry name" value="Metal-dep_hydrolase_composite"/>
</dbReference>
<reference evidence="5 6" key="1">
    <citation type="submission" date="2014-04" db="EMBL/GenBank/DDBJ databases">
        <title>Genome evolution of avian class.</title>
        <authorList>
            <person name="Zhang G."/>
            <person name="Li C."/>
        </authorList>
    </citation>
    <scope>NUCLEOTIDE SEQUENCE [LARGE SCALE GENOMIC DNA]</scope>
    <source>
        <strain evidence="5">BGI_N306</strain>
    </source>
</reference>
<evidence type="ECO:0000313" key="5">
    <source>
        <dbReference type="EMBL" id="KFR06741.1"/>
    </source>
</evidence>
<feature type="domain" description="Amidohydrolase-related" evidence="4">
    <location>
        <begin position="51"/>
        <end position="270"/>
    </location>
</feature>
<dbReference type="PANTHER" id="PTHR11647">
    <property type="entry name" value="HYDRANTOINASE/DIHYDROPYRIMIDINASE FAMILY MEMBER"/>
    <property type="match status" value="1"/>
</dbReference>
<dbReference type="SUPFAM" id="SSF51556">
    <property type="entry name" value="Metallo-dependent hydrolases"/>
    <property type="match status" value="1"/>
</dbReference>
<dbReference type="InterPro" id="IPR050378">
    <property type="entry name" value="Metallo-dep_Hydrolases_sf"/>
</dbReference>
<dbReference type="InterPro" id="IPR032466">
    <property type="entry name" value="Metal_Hydrolase"/>
</dbReference>
<dbReference type="InterPro" id="IPR006680">
    <property type="entry name" value="Amidohydro-rel"/>
</dbReference>
<dbReference type="FunFam" id="2.30.40.10:FF:000021">
    <property type="entry name" value="Dihydropyrimidinase-related protein 2"/>
    <property type="match status" value="1"/>
</dbReference>
<sequence>SDRLLIKGGKIVNDDQSFYADVYVEDGLIKQVGENLAVPGGVKTIDAYGQLVMPGGIDVHTRLQMPAMGMASADGFFQGTKAALAGGTTMISKTEQRSGRLLSRTLFSKNTLGLFSSRCYARILKYVVVSASPPGTANARFVFFCPGVNSFLVFMAYKDKLQCTDAQMYEIFCVIRDLGAIAQVHAENGDIIDEEQKRLLELGITGPEGHVLSRPEEVEAEAVYRAITIAKQANCPLYVTKVMSRGAADVLARAKRKGAVVYGEPITASLGADGSHYWSKNWAKAAAFVTSPPISPDPTTPDHLGSLLSCPVGPHTTRSRGWILQFLLLHLVRAGGRAWGRGCCALLGASPGMVLLPCPPQVPGKMDENEFVAVTSTNAAKIFNCYPRKGRVAVGSDADLVLWNPKATKIISAKTHNLNVEYNIFEGTECHGVPTVVISQGRVVLEDGNLFVTQGSGRFIPRKTFPDFVYKRIKARNRLAKVHGVPRGLYDGPVHDVIASAKAVAPTAASRIAPCAGKAQAPPVRNLHRSGFSLSGSQADDHVARRTAQKIIAPPGGRSNITSL</sequence>
<dbReference type="GO" id="GO:0005829">
    <property type="term" value="C:cytosol"/>
    <property type="evidence" value="ECO:0007669"/>
    <property type="project" value="TreeGrafter"/>
</dbReference>
<keyword evidence="3" id="KW-0963">Cytoplasm</keyword>
<evidence type="ECO:0000259" key="4">
    <source>
        <dbReference type="Pfam" id="PF01979"/>
    </source>
</evidence>
<feature type="domain" description="Amidohydrolase-related" evidence="4">
    <location>
        <begin position="364"/>
        <end position="444"/>
    </location>
</feature>